<organism evidence="1">
    <name type="scientific">uncultured Caudovirales phage</name>
    <dbReference type="NCBI Taxonomy" id="2100421"/>
    <lineage>
        <taxon>Viruses</taxon>
        <taxon>Duplodnaviria</taxon>
        <taxon>Heunggongvirae</taxon>
        <taxon>Uroviricota</taxon>
        <taxon>Caudoviricetes</taxon>
        <taxon>Peduoviridae</taxon>
        <taxon>Maltschvirus</taxon>
        <taxon>Maltschvirus maltsch</taxon>
    </lineage>
</organism>
<protein>
    <submittedName>
        <fullName evidence="1">Uncharacterized protein</fullName>
    </submittedName>
</protein>
<accession>A0A6J5T9W0</accession>
<name>A0A6J5T9W0_9CAUD</name>
<gene>
    <name evidence="1" type="ORF">UFOVP67_54</name>
</gene>
<evidence type="ECO:0000313" key="1">
    <source>
        <dbReference type="EMBL" id="CAB4241341.1"/>
    </source>
</evidence>
<proteinExistence type="predicted"/>
<sequence length="88" mass="10401">MSIDKKVSKRNWKNDKKFLEELKELQKGDYPDVGRDIGFYFCTVSSKYGYLYHIKNELSPYSPHRETDYRKLVDQVISIGVGYSDVNR</sequence>
<dbReference type="EMBL" id="LR797823">
    <property type="protein sequence ID" value="CAB4241341.1"/>
    <property type="molecule type" value="Genomic_DNA"/>
</dbReference>
<reference evidence="1" key="1">
    <citation type="submission" date="2020-05" db="EMBL/GenBank/DDBJ databases">
        <authorList>
            <person name="Chiriac C."/>
            <person name="Salcher M."/>
            <person name="Ghai R."/>
            <person name="Kavagutti S V."/>
        </authorList>
    </citation>
    <scope>NUCLEOTIDE SEQUENCE</scope>
</reference>